<protein>
    <submittedName>
        <fullName evidence="1">Uncharacterized protein</fullName>
    </submittedName>
</protein>
<name>A0A8X6Q706_NEPPI</name>
<sequence length="85" mass="9541">MQAAFPECPTEARGALVAEYITHVIKDKENQQATKLMETKGLKAALLYIITFEAARSTSKKKRIRTDVLEDDASKEATEFSLHQN</sequence>
<organism evidence="1 2">
    <name type="scientific">Nephila pilipes</name>
    <name type="common">Giant wood spider</name>
    <name type="synonym">Nephila maculata</name>
    <dbReference type="NCBI Taxonomy" id="299642"/>
    <lineage>
        <taxon>Eukaryota</taxon>
        <taxon>Metazoa</taxon>
        <taxon>Ecdysozoa</taxon>
        <taxon>Arthropoda</taxon>
        <taxon>Chelicerata</taxon>
        <taxon>Arachnida</taxon>
        <taxon>Araneae</taxon>
        <taxon>Araneomorphae</taxon>
        <taxon>Entelegynae</taxon>
        <taxon>Araneoidea</taxon>
        <taxon>Nephilidae</taxon>
        <taxon>Nephila</taxon>
    </lineage>
</organism>
<proteinExistence type="predicted"/>
<evidence type="ECO:0000313" key="1">
    <source>
        <dbReference type="EMBL" id="GFU09985.1"/>
    </source>
</evidence>
<accession>A0A8X6Q706</accession>
<gene>
    <name evidence="1" type="ORF">NPIL_334571</name>
</gene>
<dbReference type="EMBL" id="BMAW01028964">
    <property type="protein sequence ID" value="GFU09985.1"/>
    <property type="molecule type" value="Genomic_DNA"/>
</dbReference>
<reference evidence="1" key="1">
    <citation type="submission" date="2020-08" db="EMBL/GenBank/DDBJ databases">
        <title>Multicomponent nature underlies the extraordinary mechanical properties of spider dragline silk.</title>
        <authorList>
            <person name="Kono N."/>
            <person name="Nakamura H."/>
            <person name="Mori M."/>
            <person name="Yoshida Y."/>
            <person name="Ohtoshi R."/>
            <person name="Malay A.D."/>
            <person name="Moran D.A.P."/>
            <person name="Tomita M."/>
            <person name="Numata K."/>
            <person name="Arakawa K."/>
        </authorList>
    </citation>
    <scope>NUCLEOTIDE SEQUENCE</scope>
</reference>
<evidence type="ECO:0000313" key="2">
    <source>
        <dbReference type="Proteomes" id="UP000887013"/>
    </source>
</evidence>
<dbReference type="Proteomes" id="UP000887013">
    <property type="component" value="Unassembled WGS sequence"/>
</dbReference>
<dbReference type="AlphaFoldDB" id="A0A8X6Q706"/>
<keyword evidence="2" id="KW-1185">Reference proteome</keyword>
<comment type="caution">
    <text evidence="1">The sequence shown here is derived from an EMBL/GenBank/DDBJ whole genome shotgun (WGS) entry which is preliminary data.</text>
</comment>